<keyword evidence="1" id="KW-0812">Transmembrane</keyword>
<feature type="transmembrane region" description="Helical" evidence="1">
    <location>
        <begin position="40"/>
        <end position="68"/>
    </location>
</feature>
<dbReference type="InterPro" id="IPR011655">
    <property type="entry name" value="MpPF26"/>
</dbReference>
<feature type="transmembrane region" description="Helical" evidence="1">
    <location>
        <begin position="96"/>
        <end position="124"/>
    </location>
</feature>
<keyword evidence="1" id="KW-0472">Membrane</keyword>
<reference evidence="2 3" key="1">
    <citation type="submission" date="2016-10" db="EMBL/GenBank/DDBJ databases">
        <authorList>
            <person name="de Groot N.N."/>
        </authorList>
    </citation>
    <scope>NUCLEOTIDE SEQUENCE [LARGE SCALE GENOMIC DNA]</scope>
    <source>
        <strain evidence="2 3">DSM 18684</strain>
    </source>
</reference>
<gene>
    <name evidence="2" type="ORF">SAMN04489864_101489</name>
</gene>
<dbReference type="NCBIfam" id="NF040945">
    <property type="entry name" value="CCC_membrane"/>
    <property type="match status" value="1"/>
</dbReference>
<evidence type="ECO:0000256" key="1">
    <source>
        <dbReference type="SAM" id="Phobius"/>
    </source>
</evidence>
<dbReference type="Proteomes" id="UP000199666">
    <property type="component" value="Unassembled WGS sequence"/>
</dbReference>
<dbReference type="STRING" id="414048.SAMN04489864_101489"/>
<sequence length="138" mass="15000">MSEEQQDPQGTAHQHVNPTPQPGGGFNYGMQHALPNATPVLILGILSIVTCCCYGVIGLILGIVALVLSKKDRALYAANITFYTESSFKNLNAGRVCAIIGLVLNIIYLLLMIAFVAMFGWAALSDQQEIQRILESYQ</sequence>
<dbReference type="EMBL" id="FOPP01000001">
    <property type="protein sequence ID" value="SFG66041.1"/>
    <property type="molecule type" value="Genomic_DNA"/>
</dbReference>
<proteinExistence type="predicted"/>
<evidence type="ECO:0000313" key="3">
    <source>
        <dbReference type="Proteomes" id="UP000199666"/>
    </source>
</evidence>
<dbReference type="AlphaFoldDB" id="A0A1I2TUP9"/>
<protein>
    <recommendedName>
        <fullName evidence="4">DUF4190 domain-containing protein</fullName>
    </recommendedName>
</protein>
<keyword evidence="3" id="KW-1185">Reference proteome</keyword>
<dbReference type="RefSeq" id="WP_218155012.1">
    <property type="nucleotide sequence ID" value="NZ_FOPP01000001.1"/>
</dbReference>
<organism evidence="2 3">
    <name type="scientific">Pedobacter insulae</name>
    <dbReference type="NCBI Taxonomy" id="414048"/>
    <lineage>
        <taxon>Bacteria</taxon>
        <taxon>Pseudomonadati</taxon>
        <taxon>Bacteroidota</taxon>
        <taxon>Sphingobacteriia</taxon>
        <taxon>Sphingobacteriales</taxon>
        <taxon>Sphingobacteriaceae</taxon>
        <taxon>Pedobacter</taxon>
    </lineage>
</organism>
<keyword evidence="1" id="KW-1133">Transmembrane helix</keyword>
<evidence type="ECO:0000313" key="2">
    <source>
        <dbReference type="EMBL" id="SFG66041.1"/>
    </source>
</evidence>
<evidence type="ECO:0008006" key="4">
    <source>
        <dbReference type="Google" id="ProtNLM"/>
    </source>
</evidence>
<accession>A0A1I2TUP9</accession>
<dbReference type="Pfam" id="PF07666">
    <property type="entry name" value="MpPF26"/>
    <property type="match status" value="1"/>
</dbReference>
<name>A0A1I2TUP9_9SPHI</name>